<comment type="caution">
    <text evidence="1">The sequence shown here is derived from an EMBL/GenBank/DDBJ whole genome shotgun (WGS) entry which is preliminary data.</text>
</comment>
<proteinExistence type="predicted"/>
<accession>A0A150GG22</accession>
<gene>
    <name evidence="1" type="ORF">GPECTOR_25g366</name>
</gene>
<dbReference type="AlphaFoldDB" id="A0A150GG22"/>
<organism evidence="1 2">
    <name type="scientific">Gonium pectorale</name>
    <name type="common">Green alga</name>
    <dbReference type="NCBI Taxonomy" id="33097"/>
    <lineage>
        <taxon>Eukaryota</taxon>
        <taxon>Viridiplantae</taxon>
        <taxon>Chlorophyta</taxon>
        <taxon>core chlorophytes</taxon>
        <taxon>Chlorophyceae</taxon>
        <taxon>CS clade</taxon>
        <taxon>Chlamydomonadales</taxon>
        <taxon>Volvocaceae</taxon>
        <taxon>Gonium</taxon>
    </lineage>
</organism>
<sequence length="388" mass="40104">MSRQLLARQLRELMGSVDSLLQVYDTDSIVDANAALQKRFDACNAAGVAVHQHWVQTEARARGAPHAARATAALDWIQPCVDAGVVPWLSRALKLTPPKAARVPDGAAPLGARRNAASSLVIVGPSAFMLLEHLLDQIFELMVYGDAQHKARAQQLLATLHGRDFMAPAAAAFRAWTLFTACLALPPTREALDAGGGYDAAGCLVQAAAAHSAGALAACKYSRIGCALLVNRMNACGLPAVHTAGAAAAAPVPAPVAELIDALASSRLVPVAAGMLLGAPLVDEALLPRAPGVPHPRDRLAVDVQAAAKEAGQALCALQSAHMRLVIVRGATSGPGVTELGRLLDSPDVTALRHALLERLAAHGGLAAAAAEGGGGAAEERAWRRRRG</sequence>
<evidence type="ECO:0000313" key="2">
    <source>
        <dbReference type="Proteomes" id="UP000075714"/>
    </source>
</evidence>
<protein>
    <submittedName>
        <fullName evidence="1">Uncharacterized protein</fullName>
    </submittedName>
</protein>
<dbReference type="Proteomes" id="UP000075714">
    <property type="component" value="Unassembled WGS sequence"/>
</dbReference>
<reference evidence="2" key="1">
    <citation type="journal article" date="2016" name="Nat. Commun.">
        <title>The Gonium pectorale genome demonstrates co-option of cell cycle regulation during the evolution of multicellularity.</title>
        <authorList>
            <person name="Hanschen E.R."/>
            <person name="Marriage T.N."/>
            <person name="Ferris P.J."/>
            <person name="Hamaji T."/>
            <person name="Toyoda A."/>
            <person name="Fujiyama A."/>
            <person name="Neme R."/>
            <person name="Noguchi H."/>
            <person name="Minakuchi Y."/>
            <person name="Suzuki M."/>
            <person name="Kawai-Toyooka H."/>
            <person name="Smith D.R."/>
            <person name="Sparks H."/>
            <person name="Anderson J."/>
            <person name="Bakaric R."/>
            <person name="Luria V."/>
            <person name="Karger A."/>
            <person name="Kirschner M.W."/>
            <person name="Durand P.M."/>
            <person name="Michod R.E."/>
            <person name="Nozaki H."/>
            <person name="Olson B.J."/>
        </authorList>
    </citation>
    <scope>NUCLEOTIDE SEQUENCE [LARGE SCALE GENOMIC DNA]</scope>
    <source>
        <strain evidence="2">NIES-2863</strain>
    </source>
</reference>
<dbReference type="EMBL" id="LSYV01000026">
    <property type="protein sequence ID" value="KXZ48782.1"/>
    <property type="molecule type" value="Genomic_DNA"/>
</dbReference>
<name>A0A150GG22_GONPE</name>
<evidence type="ECO:0000313" key="1">
    <source>
        <dbReference type="EMBL" id="KXZ48782.1"/>
    </source>
</evidence>
<keyword evidence="2" id="KW-1185">Reference proteome</keyword>